<name>A0A383A594_9ZZZZ</name>
<reference evidence="1" key="1">
    <citation type="submission" date="2018-05" db="EMBL/GenBank/DDBJ databases">
        <authorList>
            <person name="Lanie J.A."/>
            <person name="Ng W.-L."/>
            <person name="Kazmierczak K.M."/>
            <person name="Andrzejewski T.M."/>
            <person name="Davidsen T.M."/>
            <person name="Wayne K.J."/>
            <person name="Tettelin H."/>
            <person name="Glass J.I."/>
            <person name="Rusch D."/>
            <person name="Podicherti R."/>
            <person name="Tsui H.-C.T."/>
            <person name="Winkler M.E."/>
        </authorList>
    </citation>
    <scope>NUCLEOTIDE SEQUENCE</scope>
</reference>
<dbReference type="EMBL" id="UINC01188940">
    <property type="protein sequence ID" value="SVE02395.1"/>
    <property type="molecule type" value="Genomic_DNA"/>
</dbReference>
<evidence type="ECO:0000313" key="1">
    <source>
        <dbReference type="EMBL" id="SVE02395.1"/>
    </source>
</evidence>
<organism evidence="1">
    <name type="scientific">marine metagenome</name>
    <dbReference type="NCBI Taxonomy" id="408172"/>
    <lineage>
        <taxon>unclassified sequences</taxon>
        <taxon>metagenomes</taxon>
        <taxon>ecological metagenomes</taxon>
    </lineage>
</organism>
<accession>A0A383A594</accession>
<proteinExistence type="predicted"/>
<gene>
    <name evidence="1" type="ORF">METZ01_LOCUS455249</name>
</gene>
<dbReference type="AlphaFoldDB" id="A0A383A594"/>
<sequence>MTRMEGKFEFSNQSISVLSGYLLYRWDFLTIWINSLRLGRGTNALPTMAVHLRDRLPLLNAADRFNDIELFQRATYFRHRTTPAKKPIPYRLFVLRYWMAWGLWDRTHDERVNLITQRLNLSPSLRPSKSCVRRIISQFKLIP</sequence>
<protein>
    <submittedName>
        <fullName evidence="1">Uncharacterized protein</fullName>
    </submittedName>
</protein>